<comment type="similarity">
    <text evidence="2 7">Belongs to the major facilitator superfamily. Proton-dependent oligopeptide transporter (POT/PTR) (TC 2.A.17) family.</text>
</comment>
<evidence type="ECO:0000256" key="9">
    <source>
        <dbReference type="SAM" id="Phobius"/>
    </source>
</evidence>
<evidence type="ECO:0000256" key="4">
    <source>
        <dbReference type="ARBA" id="ARBA00022692"/>
    </source>
</evidence>
<proteinExistence type="inferred from homology"/>
<feature type="transmembrane region" description="Helical" evidence="9">
    <location>
        <begin position="211"/>
        <end position="230"/>
    </location>
</feature>
<keyword evidence="4 7" id="KW-0812">Transmembrane</keyword>
<feature type="transmembrane region" description="Helical" evidence="9">
    <location>
        <begin position="452"/>
        <end position="472"/>
    </location>
</feature>
<keyword evidence="6 9" id="KW-0472">Membrane</keyword>
<evidence type="ECO:0000256" key="1">
    <source>
        <dbReference type="ARBA" id="ARBA00004141"/>
    </source>
</evidence>
<dbReference type="SUPFAM" id="SSF103473">
    <property type="entry name" value="MFS general substrate transporter"/>
    <property type="match status" value="1"/>
</dbReference>
<evidence type="ECO:0000256" key="7">
    <source>
        <dbReference type="RuleBase" id="RU003755"/>
    </source>
</evidence>
<dbReference type="Gene3D" id="1.20.1250.20">
    <property type="entry name" value="MFS general substrate transporter like domains"/>
    <property type="match status" value="1"/>
</dbReference>
<evidence type="ECO:0000256" key="2">
    <source>
        <dbReference type="ARBA" id="ARBA00005982"/>
    </source>
</evidence>
<dbReference type="AlphaFoldDB" id="N1PJ70"/>
<keyword evidence="3 7" id="KW-0813">Transport</keyword>
<keyword evidence="5 9" id="KW-1133">Transmembrane helix</keyword>
<feature type="transmembrane region" description="Helical" evidence="9">
    <location>
        <begin position="269"/>
        <end position="287"/>
    </location>
</feature>
<dbReference type="InterPro" id="IPR036259">
    <property type="entry name" value="MFS_trans_sf"/>
</dbReference>
<dbReference type="PROSITE" id="PS01023">
    <property type="entry name" value="PTR2_2"/>
    <property type="match status" value="1"/>
</dbReference>
<protein>
    <submittedName>
        <fullName evidence="10">Uncharacterized protein</fullName>
    </submittedName>
</protein>
<dbReference type="OMA" id="QMMGVWF"/>
<evidence type="ECO:0000313" key="11">
    <source>
        <dbReference type="Proteomes" id="UP000016933"/>
    </source>
</evidence>
<dbReference type="GO" id="GO:0005886">
    <property type="term" value="C:plasma membrane"/>
    <property type="evidence" value="ECO:0007669"/>
    <property type="project" value="UniProtKB-ARBA"/>
</dbReference>
<feature type="transmembrane region" description="Helical" evidence="9">
    <location>
        <begin position="419"/>
        <end position="440"/>
    </location>
</feature>
<dbReference type="Pfam" id="PF00854">
    <property type="entry name" value="PTR2"/>
    <property type="match status" value="1"/>
</dbReference>
<accession>N1PJ70</accession>
<dbReference type="FunFam" id="1.20.1250.20:FF:000085">
    <property type="entry name" value="MFS peptide transporter Ptr2"/>
    <property type="match status" value="1"/>
</dbReference>
<sequence length="630" mass="68871">MGTIRNLFAAGRGSSAPDRGQYELVDNMAEREGVLAQFHATEVEPRASIAGHNVHDMAGGEEARDTMTKSEAAYDAASLSSSNASEPTEEEKRTLRKIADSLPWTIFLVALVELCERFTYYGLSGPFQNYISNSYHDPNGLPGAIGLNQSGATGLTNFFQFWCYVTPVGGAIIADQYLGKYWTIFWAAIIYIFGILILFLTSLPVAIENGAALGGLVTAMVVIGLGTGGIKSNVSPMIAEQYRSTKPFIRVLKSGERVIVDPAVTIQRIYMIFYLCINVGSLSSIATTEMELHTGFWTAYLLCLCMFFVGLAVLIAGKKTYVMRPPKGSVIPNALKVCWIGLTKKSLDAAKPEYLEETTGRQGGGVPWDGLFVEEVRRALVACKVFLFYPIYWVVYGQMINNFISQAGQMQLHGIPNDIMQNIDPITIIIFIPICDRLFYPFLRKIGIPFKPITRITWGFLLGAASMAYAAGIQKLIYESGPCYEAPGACPAAKQPDGTYAPNNVHVAIQTPAYLLIGLSEIFASITGLEYAFTKAPPSMKSFIMSMFLLTNAFGAALGAALSPTAVDPKLLWMYTGLAASCFVAGCLFWMIYRKLNYTEESMNELEQYGEKAVPVNEARSAAVGELDNV</sequence>
<evidence type="ECO:0000256" key="5">
    <source>
        <dbReference type="ARBA" id="ARBA00022989"/>
    </source>
</evidence>
<dbReference type="EMBL" id="KB446541">
    <property type="protein sequence ID" value="EME42447.1"/>
    <property type="molecule type" value="Genomic_DNA"/>
</dbReference>
<feature type="transmembrane region" description="Helical" evidence="9">
    <location>
        <begin position="572"/>
        <end position="593"/>
    </location>
</feature>
<feature type="transmembrane region" description="Helical" evidence="9">
    <location>
        <begin position="379"/>
        <end position="399"/>
    </location>
</feature>
<reference evidence="11" key="1">
    <citation type="journal article" date="2012" name="PLoS Genet.">
        <title>The genomes of the fungal plant pathogens Cladosporium fulvum and Dothistroma septosporum reveal adaptation to different hosts and lifestyles but also signatures of common ancestry.</title>
        <authorList>
            <person name="de Wit P.J.G.M."/>
            <person name="van der Burgt A."/>
            <person name="Oekmen B."/>
            <person name="Stergiopoulos I."/>
            <person name="Abd-Elsalam K.A."/>
            <person name="Aerts A.L."/>
            <person name="Bahkali A.H."/>
            <person name="Beenen H.G."/>
            <person name="Chettri P."/>
            <person name="Cox M.P."/>
            <person name="Datema E."/>
            <person name="de Vries R.P."/>
            <person name="Dhillon B."/>
            <person name="Ganley A.R."/>
            <person name="Griffiths S.A."/>
            <person name="Guo Y."/>
            <person name="Hamelin R.C."/>
            <person name="Henrissat B."/>
            <person name="Kabir M.S."/>
            <person name="Jashni M.K."/>
            <person name="Kema G."/>
            <person name="Klaubauf S."/>
            <person name="Lapidus A."/>
            <person name="Levasseur A."/>
            <person name="Lindquist E."/>
            <person name="Mehrabi R."/>
            <person name="Ohm R.A."/>
            <person name="Owen T.J."/>
            <person name="Salamov A."/>
            <person name="Schwelm A."/>
            <person name="Schijlen E."/>
            <person name="Sun H."/>
            <person name="van den Burg H.A."/>
            <person name="van Ham R.C.H.J."/>
            <person name="Zhang S."/>
            <person name="Goodwin S.B."/>
            <person name="Grigoriev I.V."/>
            <person name="Collemare J."/>
            <person name="Bradshaw R.E."/>
        </authorList>
    </citation>
    <scope>NUCLEOTIDE SEQUENCE [LARGE SCALE GENOMIC DNA]</scope>
    <source>
        <strain evidence="11">NZE10 / CBS 128990</strain>
    </source>
</reference>
<reference evidence="10 11" key="2">
    <citation type="journal article" date="2012" name="PLoS Pathog.">
        <title>Diverse lifestyles and strategies of plant pathogenesis encoded in the genomes of eighteen Dothideomycetes fungi.</title>
        <authorList>
            <person name="Ohm R.A."/>
            <person name="Feau N."/>
            <person name="Henrissat B."/>
            <person name="Schoch C.L."/>
            <person name="Horwitz B.A."/>
            <person name="Barry K.W."/>
            <person name="Condon B.J."/>
            <person name="Copeland A.C."/>
            <person name="Dhillon B."/>
            <person name="Glaser F."/>
            <person name="Hesse C.N."/>
            <person name="Kosti I."/>
            <person name="LaButti K."/>
            <person name="Lindquist E.A."/>
            <person name="Lucas S."/>
            <person name="Salamov A.A."/>
            <person name="Bradshaw R.E."/>
            <person name="Ciuffetti L."/>
            <person name="Hamelin R.C."/>
            <person name="Kema G.H.J."/>
            <person name="Lawrence C."/>
            <person name="Scott J.A."/>
            <person name="Spatafora J.W."/>
            <person name="Turgeon B.G."/>
            <person name="de Wit P.J.G.M."/>
            <person name="Zhong S."/>
            <person name="Goodwin S.B."/>
            <person name="Grigoriev I.V."/>
        </authorList>
    </citation>
    <scope>NUCLEOTIDE SEQUENCE [LARGE SCALE GENOMIC DNA]</scope>
    <source>
        <strain evidence="11">NZE10 / CBS 128990</strain>
    </source>
</reference>
<dbReference type="InterPro" id="IPR018456">
    <property type="entry name" value="PTR2_symporter_CS"/>
</dbReference>
<keyword evidence="11" id="KW-1185">Reference proteome</keyword>
<evidence type="ECO:0000256" key="6">
    <source>
        <dbReference type="ARBA" id="ARBA00023136"/>
    </source>
</evidence>
<organism evidence="10 11">
    <name type="scientific">Dothistroma septosporum (strain NZE10 / CBS 128990)</name>
    <name type="common">Red band needle blight fungus</name>
    <name type="synonym">Mycosphaerella pini</name>
    <dbReference type="NCBI Taxonomy" id="675120"/>
    <lineage>
        <taxon>Eukaryota</taxon>
        <taxon>Fungi</taxon>
        <taxon>Dikarya</taxon>
        <taxon>Ascomycota</taxon>
        <taxon>Pezizomycotina</taxon>
        <taxon>Dothideomycetes</taxon>
        <taxon>Dothideomycetidae</taxon>
        <taxon>Mycosphaerellales</taxon>
        <taxon>Mycosphaerellaceae</taxon>
        <taxon>Dothistroma</taxon>
    </lineage>
</organism>
<feature type="transmembrane region" description="Helical" evidence="9">
    <location>
        <begin position="299"/>
        <end position="317"/>
    </location>
</feature>
<feature type="transmembrane region" description="Helical" evidence="9">
    <location>
        <begin position="184"/>
        <end position="205"/>
    </location>
</feature>
<dbReference type="InterPro" id="IPR000109">
    <property type="entry name" value="POT_fam"/>
</dbReference>
<gene>
    <name evidence="10" type="ORF">DOTSEDRAFT_73316</name>
</gene>
<dbReference type="HOGENOM" id="CLU_004790_4_2_1"/>
<feature type="transmembrane region" description="Helical" evidence="9">
    <location>
        <begin position="545"/>
        <end position="566"/>
    </location>
</feature>
<evidence type="ECO:0000256" key="8">
    <source>
        <dbReference type="SAM" id="MobiDB-lite"/>
    </source>
</evidence>
<name>N1PJ70_DOTSN</name>
<feature type="transmembrane region" description="Helical" evidence="9">
    <location>
        <begin position="513"/>
        <end position="533"/>
    </location>
</feature>
<dbReference type="PANTHER" id="PTHR11654">
    <property type="entry name" value="OLIGOPEPTIDE TRANSPORTER-RELATED"/>
    <property type="match status" value="1"/>
</dbReference>
<evidence type="ECO:0000313" key="10">
    <source>
        <dbReference type="EMBL" id="EME42447.1"/>
    </source>
</evidence>
<dbReference type="PROSITE" id="PS01022">
    <property type="entry name" value="PTR2_1"/>
    <property type="match status" value="1"/>
</dbReference>
<comment type="subcellular location">
    <subcellularLocation>
        <location evidence="1 7">Membrane</location>
        <topology evidence="1 7">Multi-pass membrane protein</topology>
    </subcellularLocation>
</comment>
<feature type="region of interest" description="Disordered" evidence="8">
    <location>
        <begin position="63"/>
        <end position="92"/>
    </location>
</feature>
<evidence type="ECO:0000256" key="3">
    <source>
        <dbReference type="ARBA" id="ARBA00022448"/>
    </source>
</evidence>
<dbReference type="eggNOG" id="KOG1237">
    <property type="taxonomic scope" value="Eukaryota"/>
</dbReference>
<dbReference type="GO" id="GO:0071916">
    <property type="term" value="F:dipeptide transmembrane transporter activity"/>
    <property type="evidence" value="ECO:0007669"/>
    <property type="project" value="UniProtKB-ARBA"/>
</dbReference>
<dbReference type="Proteomes" id="UP000016933">
    <property type="component" value="Unassembled WGS sequence"/>
</dbReference>
<dbReference type="OrthoDB" id="8904098at2759"/>